<name>A0A4S4FVT6_9MICO</name>
<dbReference type="AlphaFoldDB" id="A0A4S4FVT6"/>
<accession>A0A4S4FVT6</accession>
<dbReference type="Proteomes" id="UP000307380">
    <property type="component" value="Unassembled WGS sequence"/>
</dbReference>
<organism evidence="1 2">
    <name type="scientific">Orlajensenia flava</name>
    <dbReference type="NCBI Taxonomy" id="2565934"/>
    <lineage>
        <taxon>Bacteria</taxon>
        <taxon>Bacillati</taxon>
        <taxon>Actinomycetota</taxon>
        <taxon>Actinomycetes</taxon>
        <taxon>Micrococcales</taxon>
        <taxon>Microbacteriaceae</taxon>
        <taxon>Orlajensenia</taxon>
    </lineage>
</organism>
<sequence>MISDEQIASALHETDRSRPSYVERDAFDFRITDIRVLLGAVDLALEQRAGQHARIVVPLPSSGSPQYWLYAAPDNATGWVDQLLIWIDEEVGADGMGETRARDINGGESYVVAENYGWRRQDASEHERLLAAAGPDGWSGPVH</sequence>
<dbReference type="OrthoDB" id="5020382at2"/>
<dbReference type="RefSeq" id="WP_136424246.1">
    <property type="nucleotide sequence ID" value="NZ_SSSN01000005.1"/>
</dbReference>
<evidence type="ECO:0000313" key="1">
    <source>
        <dbReference type="EMBL" id="THG34448.1"/>
    </source>
</evidence>
<evidence type="ECO:0000313" key="2">
    <source>
        <dbReference type="Proteomes" id="UP000307380"/>
    </source>
</evidence>
<protein>
    <submittedName>
        <fullName evidence="1">Uncharacterized protein</fullName>
    </submittedName>
</protein>
<comment type="caution">
    <text evidence="1">The sequence shown here is derived from an EMBL/GenBank/DDBJ whole genome shotgun (WGS) entry which is preliminary data.</text>
</comment>
<proteinExistence type="predicted"/>
<gene>
    <name evidence="1" type="ORF">E6C70_09290</name>
</gene>
<keyword evidence="2" id="KW-1185">Reference proteome</keyword>
<reference evidence="1 2" key="1">
    <citation type="submission" date="2019-04" db="EMBL/GenBank/DDBJ databases">
        <authorList>
            <person name="Jiang L."/>
        </authorList>
    </citation>
    <scope>NUCLEOTIDE SEQUENCE [LARGE SCALE GENOMIC DNA]</scope>
    <source>
        <strain evidence="1 2">YIM 131861</strain>
    </source>
</reference>
<dbReference type="EMBL" id="SSSN01000005">
    <property type="protein sequence ID" value="THG34448.1"/>
    <property type="molecule type" value="Genomic_DNA"/>
</dbReference>